<dbReference type="InterPro" id="IPR036028">
    <property type="entry name" value="SH3-like_dom_sf"/>
</dbReference>
<keyword evidence="19" id="KW-1185">Reference proteome</keyword>
<dbReference type="PROSITE" id="PS00109">
    <property type="entry name" value="PROTEIN_KINASE_TYR"/>
    <property type="match status" value="1"/>
</dbReference>
<feature type="domain" description="SH3" evidence="16">
    <location>
        <begin position="208"/>
        <end position="269"/>
    </location>
</feature>
<dbReference type="CDD" id="cd09933">
    <property type="entry name" value="SH2_Src_family"/>
    <property type="match status" value="1"/>
</dbReference>
<dbReference type="Pfam" id="PF00017">
    <property type="entry name" value="SH2"/>
    <property type="match status" value="1"/>
</dbReference>
<evidence type="ECO:0000256" key="11">
    <source>
        <dbReference type="PROSITE-ProRule" id="PRU00192"/>
    </source>
</evidence>
<dbReference type="FunFam" id="1.10.510.10:FF:000052">
    <property type="entry name" value="Tyrosine-protein kinase"/>
    <property type="match status" value="1"/>
</dbReference>
<dbReference type="PRINTS" id="PR00499">
    <property type="entry name" value="P67PHOX"/>
</dbReference>
<dbReference type="GO" id="GO:0005524">
    <property type="term" value="F:ATP binding"/>
    <property type="evidence" value="ECO:0007669"/>
    <property type="project" value="UniProtKB-UniRule"/>
</dbReference>
<dbReference type="InterPro" id="IPR020635">
    <property type="entry name" value="Tyr_kinase_cat_dom"/>
</dbReference>
<dbReference type="Gene3D" id="2.30.30.40">
    <property type="entry name" value="SH3 Domains"/>
    <property type="match status" value="1"/>
</dbReference>
<dbReference type="InterPro" id="IPR001245">
    <property type="entry name" value="Ser-Thr/Tyr_kinase_cat_dom"/>
</dbReference>
<evidence type="ECO:0000313" key="18">
    <source>
        <dbReference type="EMBL" id="KJE95982.1"/>
    </source>
</evidence>
<feature type="binding site" evidence="12">
    <location>
        <position position="420"/>
    </location>
    <ligand>
        <name>ATP</name>
        <dbReference type="ChEBI" id="CHEBI:30616"/>
    </ligand>
</feature>
<feature type="compositionally biased region" description="Low complexity" evidence="13">
    <location>
        <begin position="111"/>
        <end position="158"/>
    </location>
</feature>
<feature type="compositionally biased region" description="Polar residues" evidence="13">
    <location>
        <begin position="90"/>
        <end position="110"/>
    </location>
</feature>
<dbReference type="EMBL" id="KE346370">
    <property type="protein sequence ID" value="KJE95982.1"/>
    <property type="molecule type" value="Genomic_DNA"/>
</dbReference>
<dbReference type="InterPro" id="IPR000980">
    <property type="entry name" value="SH2"/>
</dbReference>
<dbReference type="PRINTS" id="PR00109">
    <property type="entry name" value="TYRKINASE"/>
</dbReference>
<comment type="catalytic activity">
    <reaction evidence="9">
        <text>L-tyrosyl-[protein] + ATP = O-phospho-L-tyrosyl-[protein] + ADP + H(+)</text>
        <dbReference type="Rhea" id="RHEA:10596"/>
        <dbReference type="Rhea" id="RHEA-COMP:10136"/>
        <dbReference type="Rhea" id="RHEA-COMP:20101"/>
        <dbReference type="ChEBI" id="CHEBI:15378"/>
        <dbReference type="ChEBI" id="CHEBI:30616"/>
        <dbReference type="ChEBI" id="CHEBI:46858"/>
        <dbReference type="ChEBI" id="CHEBI:61978"/>
        <dbReference type="ChEBI" id="CHEBI:456216"/>
        <dbReference type="EC" id="2.7.10.2"/>
    </reaction>
</comment>
<evidence type="ECO:0000256" key="10">
    <source>
        <dbReference type="PROSITE-ProRule" id="PRU00191"/>
    </source>
</evidence>
<feature type="compositionally biased region" description="Pro residues" evidence="13">
    <location>
        <begin position="196"/>
        <end position="209"/>
    </location>
</feature>
<feature type="domain" description="Protein kinase" evidence="17">
    <location>
        <begin position="392"/>
        <end position="645"/>
    </location>
</feature>
<dbReference type="FunFam" id="3.30.200.20:FF:000037">
    <property type="entry name" value="Tyrosine-protein kinase"/>
    <property type="match status" value="1"/>
</dbReference>
<evidence type="ECO:0000259" key="15">
    <source>
        <dbReference type="PROSITE" id="PS50001"/>
    </source>
</evidence>
<keyword evidence="7 10" id="KW-0727">SH2 domain</keyword>
<dbReference type="OrthoDB" id="28230at2759"/>
<evidence type="ECO:0000256" key="8">
    <source>
        <dbReference type="ARBA" id="ARBA00023137"/>
    </source>
</evidence>
<evidence type="ECO:0000256" key="12">
    <source>
        <dbReference type="PROSITE-ProRule" id="PRU10141"/>
    </source>
</evidence>
<evidence type="ECO:0000259" key="16">
    <source>
        <dbReference type="PROSITE" id="PS50002"/>
    </source>
</evidence>
<dbReference type="Gene3D" id="3.30.505.10">
    <property type="entry name" value="SH2 domain"/>
    <property type="match status" value="1"/>
</dbReference>
<reference evidence="19" key="1">
    <citation type="submission" date="2011-02" db="EMBL/GenBank/DDBJ databases">
        <title>The Genome Sequence of Capsaspora owczarzaki ATCC 30864.</title>
        <authorList>
            <person name="Russ C."/>
            <person name="Cuomo C."/>
            <person name="Burger G."/>
            <person name="Gray M.W."/>
            <person name="Holland P.W.H."/>
            <person name="King N."/>
            <person name="Lang F.B.F."/>
            <person name="Roger A.J."/>
            <person name="Ruiz-Trillo I."/>
            <person name="Young S.K."/>
            <person name="Zeng Q."/>
            <person name="Gargeya S."/>
            <person name="Alvarado L."/>
            <person name="Berlin A."/>
            <person name="Chapman S.B."/>
            <person name="Chen Z."/>
            <person name="Freedman E."/>
            <person name="Gellesch M."/>
            <person name="Goldberg J."/>
            <person name="Griggs A."/>
            <person name="Gujja S."/>
            <person name="Heilman E."/>
            <person name="Heiman D."/>
            <person name="Howarth C."/>
            <person name="Mehta T."/>
            <person name="Neiman D."/>
            <person name="Pearson M."/>
            <person name="Roberts A."/>
            <person name="Saif S."/>
            <person name="Shea T."/>
            <person name="Shenoy N."/>
            <person name="Sisk P."/>
            <person name="Stolte C."/>
            <person name="Sykes S."/>
            <person name="White J."/>
            <person name="Yandava C."/>
            <person name="Haas B."/>
            <person name="Nusbaum C."/>
            <person name="Birren B."/>
        </authorList>
    </citation>
    <scope>NUCLEOTIDE SEQUENCE</scope>
    <source>
        <strain evidence="19">ATCC 30864</strain>
    </source>
</reference>
<dbReference type="Proteomes" id="UP000008743">
    <property type="component" value="Unassembled WGS sequence"/>
</dbReference>
<dbReference type="InterPro" id="IPR050198">
    <property type="entry name" value="Non-receptor_tyrosine_kinases"/>
</dbReference>
<keyword evidence="4 12" id="KW-0547">Nucleotide-binding</keyword>
<dbReference type="FunFam" id="3.30.505.10:FF:000044">
    <property type="entry name" value="Tyrosine-protein kinase"/>
    <property type="match status" value="1"/>
</dbReference>
<keyword evidence="14" id="KW-1133">Transmembrane helix</keyword>
<dbReference type="PRINTS" id="PR00401">
    <property type="entry name" value="SH2DOMAIN"/>
</dbReference>
<feature type="domain" description="SH2" evidence="15">
    <location>
        <begin position="275"/>
        <end position="366"/>
    </location>
</feature>
<dbReference type="EC" id="2.7.10.2" evidence="1"/>
<dbReference type="SMART" id="SM00326">
    <property type="entry name" value="SH3"/>
    <property type="match status" value="1"/>
</dbReference>
<evidence type="ECO:0000259" key="17">
    <source>
        <dbReference type="PROSITE" id="PS50011"/>
    </source>
</evidence>
<evidence type="ECO:0000256" key="5">
    <source>
        <dbReference type="ARBA" id="ARBA00022777"/>
    </source>
</evidence>
<keyword evidence="8" id="KW-0829">Tyrosine-protein kinase</keyword>
<dbReference type="InterPro" id="IPR000719">
    <property type="entry name" value="Prot_kinase_dom"/>
</dbReference>
<dbReference type="InterPro" id="IPR001452">
    <property type="entry name" value="SH3_domain"/>
</dbReference>
<dbReference type="PhylomeDB" id="A0A0D2VWM5"/>
<dbReference type="Pfam" id="PF07714">
    <property type="entry name" value="PK_Tyr_Ser-Thr"/>
    <property type="match status" value="1"/>
</dbReference>
<protein>
    <recommendedName>
        <fullName evidence="1">non-specific protein-tyrosine kinase</fullName>
        <ecNumber evidence="1">2.7.10.2</ecNumber>
    </recommendedName>
</protein>
<dbReference type="InterPro" id="IPR008266">
    <property type="entry name" value="Tyr_kinase_AS"/>
</dbReference>
<evidence type="ECO:0000256" key="3">
    <source>
        <dbReference type="ARBA" id="ARBA00022679"/>
    </source>
</evidence>
<dbReference type="PROSITE" id="PS50011">
    <property type="entry name" value="PROTEIN_KINASE_DOM"/>
    <property type="match status" value="1"/>
</dbReference>
<keyword evidence="3" id="KW-0808">Transferase</keyword>
<evidence type="ECO:0000256" key="1">
    <source>
        <dbReference type="ARBA" id="ARBA00011903"/>
    </source>
</evidence>
<dbReference type="SMART" id="SM00219">
    <property type="entry name" value="TyrKc"/>
    <property type="match status" value="1"/>
</dbReference>
<evidence type="ECO:0000256" key="7">
    <source>
        <dbReference type="ARBA" id="ARBA00022999"/>
    </source>
</evidence>
<dbReference type="Gene3D" id="1.10.510.10">
    <property type="entry name" value="Transferase(Phosphotransferase) domain 1"/>
    <property type="match status" value="1"/>
</dbReference>
<evidence type="ECO:0000256" key="6">
    <source>
        <dbReference type="ARBA" id="ARBA00022840"/>
    </source>
</evidence>
<keyword evidence="6 12" id="KW-0067">ATP-binding</keyword>
<organism evidence="18 19">
    <name type="scientific">Capsaspora owczarzaki (strain ATCC 30864)</name>
    <dbReference type="NCBI Taxonomy" id="595528"/>
    <lineage>
        <taxon>Eukaryota</taxon>
        <taxon>Filasterea</taxon>
        <taxon>Capsaspora</taxon>
    </lineage>
</organism>
<evidence type="ECO:0000256" key="9">
    <source>
        <dbReference type="ARBA" id="ARBA00051245"/>
    </source>
</evidence>
<dbReference type="Gene3D" id="3.30.200.20">
    <property type="entry name" value="Phosphorylase Kinase, domain 1"/>
    <property type="match status" value="1"/>
</dbReference>
<gene>
    <name evidence="18" type="ORF">CAOG_006360</name>
</gene>
<proteinExistence type="predicted"/>
<evidence type="ECO:0000256" key="13">
    <source>
        <dbReference type="SAM" id="MobiDB-lite"/>
    </source>
</evidence>
<sequence length="659" mass="73653">MSALHFAVAVDFDSLYFTALTHPVFHFFCLQFRPDSFTFLFFFFFFFFLLPLLPALLLKKKNPTRFVFVAMGCSNSKPHDPSDFKVSPSGVASNSGTLNSRPTREGTSAITQPSTTFTAPTPSTNSLKSPQSGGSFTSQSSTAQATATRPMTPSATPTAMPPKPNLGAQIQQPQAVSPRAQPVQQRQASMPHIRTPQPPTPRTPEPPAAPNMYVALYDYDARTREDLSFVKGDKLKIINSSDGDWWQAQSLVSGKIGYIPSNYIAPIQGLAKEDWFHGRIKRQTAEKLLTTIGTVGTFLLRESESKPGDYSLSVNDGEQVKHYRIRILDNGGYFITGRSTFATLDELVEHYRRESDGLCVKLTDPCPPAEKPTIPDLAYNMKDQWEIPRSTIVLSRKLGAGQFGEVWEGTWNNVTKVAVKTLKPGSMAADDFLKEAAVMKTLRHPKLIQLYAVCTDGEPIYIITELMRHGSLLDYLHDKGRVLKVPQLVDMSAQVAQGMAYLESQNFIHRDLAARNILVGENNICKVADFGLARFISDTEYEAREGAKFPIKWTAPEAALYNRFSIKSDVWSFGILLTELITYGRIPYPAMTNVDVLHQVERGYRMPAPQGCPEQLYQVMLDCWKAKPEDRPTFESLAWRLEDFFMNTEASYAEASTVQ</sequence>
<evidence type="ECO:0000256" key="2">
    <source>
        <dbReference type="ARBA" id="ARBA00022443"/>
    </source>
</evidence>
<dbReference type="SMART" id="SM00252">
    <property type="entry name" value="SH2"/>
    <property type="match status" value="1"/>
</dbReference>
<dbReference type="Pfam" id="PF00018">
    <property type="entry name" value="SH3_1"/>
    <property type="match status" value="1"/>
</dbReference>
<evidence type="ECO:0000256" key="14">
    <source>
        <dbReference type="SAM" id="Phobius"/>
    </source>
</evidence>
<dbReference type="CDD" id="cd05068">
    <property type="entry name" value="PTKc_Frk_like"/>
    <property type="match status" value="1"/>
</dbReference>
<keyword evidence="2 11" id="KW-0728">SH3 domain</keyword>
<keyword evidence="14" id="KW-0812">Transmembrane</keyword>
<dbReference type="SUPFAM" id="SSF55550">
    <property type="entry name" value="SH2 domain"/>
    <property type="match status" value="1"/>
</dbReference>
<dbReference type="AlphaFoldDB" id="A0A0D2VWM5"/>
<dbReference type="InterPro" id="IPR017441">
    <property type="entry name" value="Protein_kinase_ATP_BS"/>
</dbReference>
<dbReference type="PROSITE" id="PS50002">
    <property type="entry name" value="SH3"/>
    <property type="match status" value="1"/>
</dbReference>
<feature type="region of interest" description="Disordered" evidence="13">
    <location>
        <begin position="78"/>
        <end position="210"/>
    </location>
</feature>
<dbReference type="PRINTS" id="PR00452">
    <property type="entry name" value="SH3DOMAIN"/>
</dbReference>
<dbReference type="InterPro" id="IPR036860">
    <property type="entry name" value="SH2_dom_sf"/>
</dbReference>
<name>A0A0D2VWM5_CAPO3</name>
<dbReference type="PANTHER" id="PTHR24418">
    <property type="entry name" value="TYROSINE-PROTEIN KINASE"/>
    <property type="match status" value="1"/>
</dbReference>
<evidence type="ECO:0000256" key="4">
    <source>
        <dbReference type="ARBA" id="ARBA00022741"/>
    </source>
</evidence>
<keyword evidence="14" id="KW-0472">Membrane</keyword>
<dbReference type="CDD" id="cd11845">
    <property type="entry name" value="SH3_Src_like"/>
    <property type="match status" value="1"/>
</dbReference>
<dbReference type="STRING" id="595528.A0A0D2VWM5"/>
<dbReference type="eggNOG" id="KOG0197">
    <property type="taxonomic scope" value="Eukaryota"/>
</dbReference>
<dbReference type="SUPFAM" id="SSF56112">
    <property type="entry name" value="Protein kinase-like (PK-like)"/>
    <property type="match status" value="1"/>
</dbReference>
<dbReference type="InParanoid" id="A0A0D2VWM5"/>
<dbReference type="PROSITE" id="PS50001">
    <property type="entry name" value="SH2"/>
    <property type="match status" value="1"/>
</dbReference>
<feature type="transmembrane region" description="Helical" evidence="14">
    <location>
        <begin position="37"/>
        <end position="58"/>
    </location>
</feature>
<dbReference type="SUPFAM" id="SSF50044">
    <property type="entry name" value="SH3-domain"/>
    <property type="match status" value="1"/>
</dbReference>
<evidence type="ECO:0000313" key="19">
    <source>
        <dbReference type="Proteomes" id="UP000008743"/>
    </source>
</evidence>
<keyword evidence="5 18" id="KW-0418">Kinase</keyword>
<dbReference type="InterPro" id="IPR011009">
    <property type="entry name" value="Kinase-like_dom_sf"/>
</dbReference>
<accession>A0A0D2VWM5</accession>
<dbReference type="PROSITE" id="PS00107">
    <property type="entry name" value="PROTEIN_KINASE_ATP"/>
    <property type="match status" value="1"/>
</dbReference>
<dbReference type="GO" id="GO:0004715">
    <property type="term" value="F:non-membrane spanning protein tyrosine kinase activity"/>
    <property type="evidence" value="ECO:0007669"/>
    <property type="project" value="UniProtKB-EC"/>
</dbReference>